<feature type="domain" description="Multidrug resistance protein MdtA-like beta-barrel" evidence="6">
    <location>
        <begin position="220"/>
        <end position="298"/>
    </location>
</feature>
<dbReference type="InterPro" id="IPR058624">
    <property type="entry name" value="MdtA-like_HH"/>
</dbReference>
<proteinExistence type="inferred from homology"/>
<dbReference type="Pfam" id="PF25917">
    <property type="entry name" value="BSH_RND"/>
    <property type="match status" value="1"/>
</dbReference>
<dbReference type="InterPro" id="IPR006143">
    <property type="entry name" value="RND_pump_MFP"/>
</dbReference>
<evidence type="ECO:0000256" key="1">
    <source>
        <dbReference type="ARBA" id="ARBA00004196"/>
    </source>
</evidence>
<dbReference type="Pfam" id="PF25944">
    <property type="entry name" value="Beta-barrel_RND"/>
    <property type="match status" value="1"/>
</dbReference>
<keyword evidence="3" id="KW-0175">Coiled coil</keyword>
<dbReference type="PANTHER" id="PTHR30158">
    <property type="entry name" value="ACRA/E-RELATED COMPONENT OF DRUG EFFLUX TRANSPORTER"/>
    <property type="match status" value="1"/>
</dbReference>
<sequence>MIVKLNNNTLPKVFITLICIIGLYSCSQKEETHPIVIVEKPVKQDIEVFGEYVGQLTARQKVEVRARVDGFLESMHFQEGKLVKEGDVLFTIEPSPYEARVNRVKAQLAQAKAAAAKAKRDVDRLKPLYEQNAASQLDLDNAITSLENERANIMMYEAELSQAELELSFTKVKSPLTGYIGERQVDIGTLVGSKGASLLTSVFQTDTVFVHFHMTALDYLNSQQSNVNLTKMDTTRRSFQPTVMVTKADRSEYPLKGIVDFANPQVDSKTGTFTLRAEIPNPNRELLPGQFTRVKVLLNVIENAVLIPKKSIIIEKGGEFVFVMRSDSIVEKRFIQTGDELKSSVVVNRGLLSWEKVVTEGLQKLQHGIKIIPTTPTDSIWINKPKLED</sequence>
<evidence type="ECO:0000313" key="9">
    <source>
        <dbReference type="Proteomes" id="UP000708576"/>
    </source>
</evidence>
<comment type="subcellular location">
    <subcellularLocation>
        <location evidence="1">Cell envelope</location>
    </subcellularLocation>
</comment>
<evidence type="ECO:0000259" key="7">
    <source>
        <dbReference type="Pfam" id="PF25967"/>
    </source>
</evidence>
<feature type="domain" description="Multidrug resistance protein MdtA-like C-terminal permuted SH3" evidence="7">
    <location>
        <begin position="303"/>
        <end position="364"/>
    </location>
</feature>
<dbReference type="PROSITE" id="PS51257">
    <property type="entry name" value="PROKAR_LIPOPROTEIN"/>
    <property type="match status" value="1"/>
</dbReference>
<feature type="domain" description="Multidrug resistance protein MdtA-like alpha-helical hairpin" evidence="4">
    <location>
        <begin position="102"/>
        <end position="170"/>
    </location>
</feature>
<dbReference type="Gene3D" id="1.10.287.470">
    <property type="entry name" value="Helix hairpin bin"/>
    <property type="match status" value="1"/>
</dbReference>
<dbReference type="InterPro" id="IPR058627">
    <property type="entry name" value="MdtA-like_C"/>
</dbReference>
<dbReference type="Gene3D" id="2.40.30.170">
    <property type="match status" value="1"/>
</dbReference>
<reference evidence="8 9" key="1">
    <citation type="journal article" date="2015" name="Int. J. Syst. Evol. Microbiol.">
        <title>Carboxylicivirga linearis sp. nov., isolated from a sea cucumber culture pond.</title>
        <authorList>
            <person name="Wang F.Q."/>
            <person name="Zhou Y.X."/>
            <person name="Lin X.Z."/>
            <person name="Chen G.J."/>
            <person name="Du Z.J."/>
        </authorList>
    </citation>
    <scope>NUCLEOTIDE SEQUENCE [LARGE SCALE GENOMIC DNA]</scope>
    <source>
        <strain evidence="8 9">FB218</strain>
    </source>
</reference>
<dbReference type="Proteomes" id="UP000708576">
    <property type="component" value="Unassembled WGS sequence"/>
</dbReference>
<comment type="caution">
    <text evidence="8">The sequence shown here is derived from an EMBL/GenBank/DDBJ whole genome shotgun (WGS) entry which is preliminary data.</text>
</comment>
<accession>A0ABS5JXU0</accession>
<evidence type="ECO:0000259" key="6">
    <source>
        <dbReference type="Pfam" id="PF25944"/>
    </source>
</evidence>
<dbReference type="RefSeq" id="WP_212216940.1">
    <property type="nucleotide sequence ID" value="NZ_JAGUCO010000014.1"/>
</dbReference>
<dbReference type="InterPro" id="IPR058626">
    <property type="entry name" value="MdtA-like_b-barrel"/>
</dbReference>
<organism evidence="8 9">
    <name type="scientific">Carboxylicivirga linearis</name>
    <dbReference type="NCBI Taxonomy" id="1628157"/>
    <lineage>
        <taxon>Bacteria</taxon>
        <taxon>Pseudomonadati</taxon>
        <taxon>Bacteroidota</taxon>
        <taxon>Bacteroidia</taxon>
        <taxon>Marinilabiliales</taxon>
        <taxon>Marinilabiliaceae</taxon>
        <taxon>Carboxylicivirga</taxon>
    </lineage>
</organism>
<dbReference type="NCBIfam" id="TIGR01730">
    <property type="entry name" value="RND_mfp"/>
    <property type="match status" value="1"/>
</dbReference>
<evidence type="ECO:0000259" key="5">
    <source>
        <dbReference type="Pfam" id="PF25917"/>
    </source>
</evidence>
<dbReference type="Gene3D" id="2.40.420.20">
    <property type="match status" value="1"/>
</dbReference>
<name>A0ABS5JXU0_9BACT</name>
<protein>
    <submittedName>
        <fullName evidence="8">Efflux RND transporter periplasmic adaptor subunit</fullName>
    </submittedName>
</protein>
<dbReference type="SUPFAM" id="SSF111369">
    <property type="entry name" value="HlyD-like secretion proteins"/>
    <property type="match status" value="1"/>
</dbReference>
<dbReference type="Pfam" id="PF25876">
    <property type="entry name" value="HH_MFP_RND"/>
    <property type="match status" value="1"/>
</dbReference>
<feature type="coiled-coil region" evidence="3">
    <location>
        <begin position="101"/>
        <end position="166"/>
    </location>
</feature>
<dbReference type="InterPro" id="IPR058625">
    <property type="entry name" value="MdtA-like_BSH"/>
</dbReference>
<dbReference type="Pfam" id="PF25967">
    <property type="entry name" value="RND-MFP_C"/>
    <property type="match status" value="1"/>
</dbReference>
<evidence type="ECO:0000313" key="8">
    <source>
        <dbReference type="EMBL" id="MBS2099696.1"/>
    </source>
</evidence>
<dbReference type="EMBL" id="JAGUCO010000014">
    <property type="protein sequence ID" value="MBS2099696.1"/>
    <property type="molecule type" value="Genomic_DNA"/>
</dbReference>
<gene>
    <name evidence="8" type="ORF">KEM10_15490</name>
</gene>
<comment type="similarity">
    <text evidence="2">Belongs to the membrane fusion protein (MFP) (TC 8.A.1) family.</text>
</comment>
<dbReference type="Gene3D" id="2.40.50.100">
    <property type="match status" value="1"/>
</dbReference>
<keyword evidence="9" id="KW-1185">Reference proteome</keyword>
<evidence type="ECO:0000259" key="4">
    <source>
        <dbReference type="Pfam" id="PF25876"/>
    </source>
</evidence>
<feature type="domain" description="Multidrug resistance protein MdtA-like barrel-sandwich hybrid" evidence="5">
    <location>
        <begin position="61"/>
        <end position="194"/>
    </location>
</feature>
<dbReference type="PANTHER" id="PTHR30158:SF3">
    <property type="entry name" value="MULTIDRUG EFFLUX PUMP SUBUNIT ACRA-RELATED"/>
    <property type="match status" value="1"/>
</dbReference>
<evidence type="ECO:0000256" key="3">
    <source>
        <dbReference type="SAM" id="Coils"/>
    </source>
</evidence>
<evidence type="ECO:0000256" key="2">
    <source>
        <dbReference type="ARBA" id="ARBA00009477"/>
    </source>
</evidence>